<evidence type="ECO:0000313" key="1">
    <source>
        <dbReference type="EMBL" id="KAG7479208.1"/>
    </source>
</evidence>
<keyword evidence="2" id="KW-1185">Reference proteome</keyword>
<organism evidence="1 2">
    <name type="scientific">Solea senegalensis</name>
    <name type="common">Senegalese sole</name>
    <dbReference type="NCBI Taxonomy" id="28829"/>
    <lineage>
        <taxon>Eukaryota</taxon>
        <taxon>Metazoa</taxon>
        <taxon>Chordata</taxon>
        <taxon>Craniata</taxon>
        <taxon>Vertebrata</taxon>
        <taxon>Euteleostomi</taxon>
        <taxon>Actinopterygii</taxon>
        <taxon>Neopterygii</taxon>
        <taxon>Teleostei</taxon>
        <taxon>Neoteleostei</taxon>
        <taxon>Acanthomorphata</taxon>
        <taxon>Carangaria</taxon>
        <taxon>Pleuronectiformes</taxon>
        <taxon>Pleuronectoidei</taxon>
        <taxon>Soleidae</taxon>
        <taxon>Solea</taxon>
    </lineage>
</organism>
<proteinExistence type="predicted"/>
<gene>
    <name evidence="1" type="ORF">JOB18_020805</name>
</gene>
<accession>A0AAV6PY60</accession>
<dbReference type="EMBL" id="JAGKHQ010000020">
    <property type="protein sequence ID" value="KAG7479208.1"/>
    <property type="molecule type" value="Genomic_DNA"/>
</dbReference>
<comment type="caution">
    <text evidence="1">The sequence shown here is derived from an EMBL/GenBank/DDBJ whole genome shotgun (WGS) entry which is preliminary data.</text>
</comment>
<evidence type="ECO:0000313" key="2">
    <source>
        <dbReference type="Proteomes" id="UP000693946"/>
    </source>
</evidence>
<name>A0AAV6PY60_SOLSE</name>
<dbReference type="AlphaFoldDB" id="A0AAV6PY60"/>
<sequence>MARAAVGSAATLFRPSLTHPPPCGVSSNAGHETRFCSSYVVHLLLTHISTDWNKLASEPAGFIVGGFTHFIVDKHS</sequence>
<dbReference type="Proteomes" id="UP000693946">
    <property type="component" value="Linkage Group LG8"/>
</dbReference>
<reference evidence="1 2" key="1">
    <citation type="journal article" date="2021" name="Sci. Rep.">
        <title>Chromosome anchoring in Senegalese sole (Solea senegalensis) reveals sex-associated markers and genome rearrangements in flatfish.</title>
        <authorList>
            <person name="Guerrero-Cozar I."/>
            <person name="Gomez-Garrido J."/>
            <person name="Berbel C."/>
            <person name="Martinez-Blanch J.F."/>
            <person name="Alioto T."/>
            <person name="Claros M.G."/>
            <person name="Gagnaire P.A."/>
            <person name="Manchado M."/>
        </authorList>
    </citation>
    <scope>NUCLEOTIDE SEQUENCE [LARGE SCALE GENOMIC DNA]</scope>
    <source>
        <strain evidence="1">Sse05_10M</strain>
    </source>
</reference>
<protein>
    <submittedName>
        <fullName evidence="1">Uncharacterized protein</fullName>
    </submittedName>
</protein>